<dbReference type="NCBIfam" id="NF008692">
    <property type="entry name" value="PRK11713.1-5"/>
    <property type="match status" value="1"/>
</dbReference>
<dbReference type="GO" id="GO:0070042">
    <property type="term" value="F:rRNA (uridine-N3-)-methyltransferase activity"/>
    <property type="evidence" value="ECO:0007669"/>
    <property type="project" value="TreeGrafter"/>
</dbReference>
<protein>
    <recommendedName>
        <fullName evidence="4 12">Ribosomal RNA small subunit methyltransferase E</fullName>
        <ecNumber evidence="3 12">2.1.1.193</ecNumber>
    </recommendedName>
</protein>
<dbReference type="InterPro" id="IPR046886">
    <property type="entry name" value="RsmE_MTase_dom"/>
</dbReference>
<dbReference type="EMBL" id="FQZS01000006">
    <property type="protein sequence ID" value="SHI70939.1"/>
    <property type="molecule type" value="Genomic_DNA"/>
</dbReference>
<dbReference type="GO" id="GO:0070475">
    <property type="term" value="P:rRNA base methylation"/>
    <property type="evidence" value="ECO:0007669"/>
    <property type="project" value="TreeGrafter"/>
</dbReference>
<dbReference type="NCBIfam" id="TIGR00046">
    <property type="entry name" value="RsmE family RNA methyltransferase"/>
    <property type="match status" value="1"/>
</dbReference>
<evidence type="ECO:0000256" key="11">
    <source>
        <dbReference type="ARBA" id="ARBA00047944"/>
    </source>
</evidence>
<dbReference type="Proteomes" id="UP000184442">
    <property type="component" value="Unassembled WGS sequence"/>
</dbReference>
<comment type="catalytic activity">
    <reaction evidence="11 12">
        <text>uridine(1498) in 16S rRNA + S-adenosyl-L-methionine = N(3)-methyluridine(1498) in 16S rRNA + S-adenosyl-L-homocysteine + H(+)</text>
        <dbReference type="Rhea" id="RHEA:42920"/>
        <dbReference type="Rhea" id="RHEA-COMP:10283"/>
        <dbReference type="Rhea" id="RHEA-COMP:10284"/>
        <dbReference type="ChEBI" id="CHEBI:15378"/>
        <dbReference type="ChEBI" id="CHEBI:57856"/>
        <dbReference type="ChEBI" id="CHEBI:59789"/>
        <dbReference type="ChEBI" id="CHEBI:65315"/>
        <dbReference type="ChEBI" id="CHEBI:74502"/>
        <dbReference type="EC" id="2.1.1.193"/>
    </reaction>
</comment>
<dbReference type="CDD" id="cd18084">
    <property type="entry name" value="RsmE-like"/>
    <property type="match status" value="1"/>
</dbReference>
<keyword evidence="9 12" id="KW-0949">S-adenosyl-L-methionine</keyword>
<dbReference type="OrthoDB" id="9815641at2"/>
<evidence type="ECO:0000256" key="3">
    <source>
        <dbReference type="ARBA" id="ARBA00012328"/>
    </source>
</evidence>
<keyword evidence="5 12" id="KW-0963">Cytoplasm</keyword>
<evidence type="ECO:0000259" key="13">
    <source>
        <dbReference type="Pfam" id="PF04452"/>
    </source>
</evidence>
<keyword evidence="7 12" id="KW-0489">Methyltransferase</keyword>
<dbReference type="AlphaFoldDB" id="A0A1M6DCL8"/>
<dbReference type="InterPro" id="IPR029028">
    <property type="entry name" value="Alpha/beta_knot_MTases"/>
</dbReference>
<feature type="domain" description="Ribosomal RNA small subunit methyltransferase E PUA-like" evidence="14">
    <location>
        <begin position="18"/>
        <end position="64"/>
    </location>
</feature>
<dbReference type="STRING" id="1122184.SAMN02745176_01121"/>
<evidence type="ECO:0000256" key="4">
    <source>
        <dbReference type="ARBA" id="ARBA00013673"/>
    </source>
</evidence>
<dbReference type="InterPro" id="IPR006700">
    <property type="entry name" value="RsmE"/>
</dbReference>
<keyword evidence="8 12" id="KW-0808">Transferase</keyword>
<dbReference type="PIRSF" id="PIRSF015601">
    <property type="entry name" value="MTase_slr0722"/>
    <property type="match status" value="1"/>
</dbReference>
<evidence type="ECO:0000256" key="8">
    <source>
        <dbReference type="ARBA" id="ARBA00022679"/>
    </source>
</evidence>
<dbReference type="RefSeq" id="WP_073025245.1">
    <property type="nucleotide sequence ID" value="NZ_FQZS01000006.1"/>
</dbReference>
<evidence type="ECO:0000256" key="5">
    <source>
        <dbReference type="ARBA" id="ARBA00022490"/>
    </source>
</evidence>
<dbReference type="InterPro" id="IPR046887">
    <property type="entry name" value="RsmE_PUA-like"/>
</dbReference>
<comment type="subcellular location">
    <subcellularLocation>
        <location evidence="1 12">Cytoplasm</location>
    </subcellularLocation>
</comment>
<evidence type="ECO:0000256" key="7">
    <source>
        <dbReference type="ARBA" id="ARBA00022603"/>
    </source>
</evidence>
<dbReference type="SUPFAM" id="SSF75217">
    <property type="entry name" value="alpha/beta knot"/>
    <property type="match status" value="1"/>
</dbReference>
<evidence type="ECO:0000259" key="14">
    <source>
        <dbReference type="Pfam" id="PF20260"/>
    </source>
</evidence>
<evidence type="ECO:0000256" key="10">
    <source>
        <dbReference type="ARBA" id="ARBA00025699"/>
    </source>
</evidence>
<evidence type="ECO:0000313" key="15">
    <source>
        <dbReference type="EMBL" id="SHI70939.1"/>
    </source>
</evidence>
<sequence>MHRFFVDIENIKKDTIDVTGEDVNHISKVLRLRIGDSIVLCDGHGMDYYVSIEGMDKHEVRTRILSKEPSKTEPKINVVLYQGIPKSAKMDVIIQKCTELGISQIVPVINARSVVKLSDEKDERKKVERWQRIALEAAKQSQRGKVPKVEMPIAYEEALKNVAHLDLSVMPYELEKNNKLKNIIRGKIINSIGIFIGPEGGYEDEEIYSAVERDIVPVTLGPRILRTETAGSTVLSCVMYELDEM</sequence>
<evidence type="ECO:0000256" key="6">
    <source>
        <dbReference type="ARBA" id="ARBA00022552"/>
    </source>
</evidence>
<comment type="similarity">
    <text evidence="2 12">Belongs to the RNA methyltransferase RsmE family.</text>
</comment>
<dbReference type="SUPFAM" id="SSF88697">
    <property type="entry name" value="PUA domain-like"/>
    <property type="match status" value="1"/>
</dbReference>
<dbReference type="EC" id="2.1.1.193" evidence="3 12"/>
<dbReference type="PANTHER" id="PTHR30027:SF3">
    <property type="entry name" value="16S RRNA (URACIL(1498)-N(3))-METHYLTRANSFERASE"/>
    <property type="match status" value="1"/>
</dbReference>
<evidence type="ECO:0000256" key="2">
    <source>
        <dbReference type="ARBA" id="ARBA00005528"/>
    </source>
</evidence>
<feature type="domain" description="Ribosomal RNA small subunit methyltransferase E methyltransferase" evidence="13">
    <location>
        <begin position="73"/>
        <end position="238"/>
    </location>
</feature>
<dbReference type="InterPro" id="IPR029026">
    <property type="entry name" value="tRNA_m1G_MTases_N"/>
</dbReference>
<proteinExistence type="inferred from homology"/>
<name>A0A1M6DCL8_9FIRM</name>
<dbReference type="Pfam" id="PF20260">
    <property type="entry name" value="PUA_4"/>
    <property type="match status" value="1"/>
</dbReference>
<keyword evidence="16" id="KW-1185">Reference proteome</keyword>
<comment type="function">
    <text evidence="10 12">Specifically methylates the N3 position of the uracil ring of uridine 1498 (m3U1498) in 16S rRNA. Acts on the fully assembled 30S ribosomal subunit.</text>
</comment>
<keyword evidence="6 12" id="KW-0698">rRNA processing</keyword>
<evidence type="ECO:0000256" key="9">
    <source>
        <dbReference type="ARBA" id="ARBA00022691"/>
    </source>
</evidence>
<dbReference type="Gene3D" id="3.40.1280.10">
    <property type="match status" value="1"/>
</dbReference>
<reference evidence="15 16" key="1">
    <citation type="submission" date="2016-11" db="EMBL/GenBank/DDBJ databases">
        <authorList>
            <person name="Jaros S."/>
            <person name="Januszkiewicz K."/>
            <person name="Wedrychowicz H."/>
        </authorList>
    </citation>
    <scope>NUCLEOTIDE SEQUENCE [LARGE SCALE GENOMIC DNA]</scope>
    <source>
        <strain evidence="15 16">DSM 19022</strain>
    </source>
</reference>
<dbReference type="Pfam" id="PF04452">
    <property type="entry name" value="Methyltrans_RNA"/>
    <property type="match status" value="1"/>
</dbReference>
<dbReference type="InterPro" id="IPR015947">
    <property type="entry name" value="PUA-like_sf"/>
</dbReference>
<dbReference type="PANTHER" id="PTHR30027">
    <property type="entry name" value="RIBOSOMAL RNA SMALL SUBUNIT METHYLTRANSFERASE E"/>
    <property type="match status" value="1"/>
</dbReference>
<evidence type="ECO:0000313" key="16">
    <source>
        <dbReference type="Proteomes" id="UP000184442"/>
    </source>
</evidence>
<accession>A0A1M6DCL8</accession>
<dbReference type="GO" id="GO:0005737">
    <property type="term" value="C:cytoplasm"/>
    <property type="evidence" value="ECO:0007669"/>
    <property type="project" value="UniProtKB-SubCell"/>
</dbReference>
<evidence type="ECO:0000256" key="12">
    <source>
        <dbReference type="PIRNR" id="PIRNR015601"/>
    </source>
</evidence>
<organism evidence="15 16">
    <name type="scientific">Lutispora thermophila DSM 19022</name>
    <dbReference type="NCBI Taxonomy" id="1122184"/>
    <lineage>
        <taxon>Bacteria</taxon>
        <taxon>Bacillati</taxon>
        <taxon>Bacillota</taxon>
        <taxon>Clostridia</taxon>
        <taxon>Lutisporales</taxon>
        <taxon>Lutisporaceae</taxon>
        <taxon>Lutispora</taxon>
    </lineage>
</organism>
<gene>
    <name evidence="15" type="ORF">SAMN02745176_01121</name>
</gene>
<evidence type="ECO:0000256" key="1">
    <source>
        <dbReference type="ARBA" id="ARBA00004496"/>
    </source>
</evidence>